<feature type="non-terminal residue" evidence="2">
    <location>
        <position position="1"/>
    </location>
</feature>
<feature type="region of interest" description="Disordered" evidence="1">
    <location>
        <begin position="1"/>
        <end position="25"/>
    </location>
</feature>
<name>A0A9K3D726_9EUKA</name>
<keyword evidence="3" id="KW-1185">Reference proteome</keyword>
<sequence>VMSMEIASPSSGSPLDPPPDAAQTDLDPSAIAKVESLLRLRYPVSTQGRLIAQGRFYLERGTFIAIYLLGDDVTAHPCRIAALDGVIERLRGERRPYHRDRILMDLDTHLTAVTAEQVRPRHDALHLPPASCFVKAVYPCADTMRCPLVRSALLHPLVTDRFLYAMLRAPERCFFQSDRISGTSTAGQEFVHRVSSPFGLLDTTAVGLYIGFVATRAGQVLELVRSVLFGGVYEAVRLWERDNPDDVSVREARDLLTLVSSIATRYRLVHVPFNESIIGIAPTDEHFLEILDLISKIWRGVKRRPHHLQPTSRPAIGLPRLYVILDEAGGLVDGGSRTIKDQYAGTALGDLLQQGQTTGTFGSPTNTTVIVCGSTNLASVAYTCRSIYIHNGLSSDETYALFCFYCHLAGAEPDKLLSSHLGLSLDLPQDQEAGYYTADKGREAIHALTSGIPGYVWAAVVATLVRKLRKYCLPKDPEADASVRMIRDRAIMDKDKHLWGWLARCIGLYHLKDGQNSLRFLKRDSVDRGKRMRDRISSLFCRSAPSGIPPCATRVTVEYTTQADTAGVTTGRLSYFNSPVGQTLITLSSTSFRHFDCVLVDWNSTTLYMIKISVADDPWAEHTLPQRYPDSMPRVWVDDRVQRFFDTLEQSRVDV</sequence>
<dbReference type="Proteomes" id="UP000265618">
    <property type="component" value="Unassembled WGS sequence"/>
</dbReference>
<comment type="caution">
    <text evidence="2">The sequence shown here is derived from an EMBL/GenBank/DDBJ whole genome shotgun (WGS) entry which is preliminary data.</text>
</comment>
<evidence type="ECO:0000313" key="3">
    <source>
        <dbReference type="Proteomes" id="UP000265618"/>
    </source>
</evidence>
<protein>
    <submittedName>
        <fullName evidence="2">Uncharacterized protein</fullName>
    </submittedName>
</protein>
<reference evidence="2 3" key="1">
    <citation type="journal article" date="2018" name="PLoS ONE">
        <title>The draft genome of Kipferlia bialata reveals reductive genome evolution in fornicate parasites.</title>
        <authorList>
            <person name="Tanifuji G."/>
            <person name="Takabayashi S."/>
            <person name="Kume K."/>
            <person name="Takagi M."/>
            <person name="Nakayama T."/>
            <person name="Kamikawa R."/>
            <person name="Inagaki Y."/>
            <person name="Hashimoto T."/>
        </authorList>
    </citation>
    <scope>NUCLEOTIDE SEQUENCE [LARGE SCALE GENOMIC DNA]</scope>
    <source>
        <strain evidence="2">NY0173</strain>
    </source>
</reference>
<dbReference type="AlphaFoldDB" id="A0A9K3D726"/>
<gene>
    <name evidence="2" type="ORF">KIPB_011126</name>
</gene>
<evidence type="ECO:0000313" key="2">
    <source>
        <dbReference type="EMBL" id="GIQ88795.1"/>
    </source>
</evidence>
<dbReference type="EMBL" id="BDIP01004395">
    <property type="protein sequence ID" value="GIQ88795.1"/>
    <property type="molecule type" value="Genomic_DNA"/>
</dbReference>
<organism evidence="2 3">
    <name type="scientific">Kipferlia bialata</name>
    <dbReference type="NCBI Taxonomy" id="797122"/>
    <lineage>
        <taxon>Eukaryota</taxon>
        <taxon>Metamonada</taxon>
        <taxon>Carpediemonas-like organisms</taxon>
        <taxon>Kipferlia</taxon>
    </lineage>
</organism>
<evidence type="ECO:0000256" key="1">
    <source>
        <dbReference type="SAM" id="MobiDB-lite"/>
    </source>
</evidence>
<proteinExistence type="predicted"/>
<accession>A0A9K3D726</accession>
<feature type="non-terminal residue" evidence="2">
    <location>
        <position position="655"/>
    </location>
</feature>